<proteinExistence type="predicted"/>
<keyword evidence="3" id="KW-1185">Reference proteome</keyword>
<keyword evidence="1" id="KW-0812">Transmembrane</keyword>
<dbReference type="AlphaFoldDB" id="A0A7W7Y6G2"/>
<comment type="caution">
    <text evidence="2">The sequence shown here is derived from an EMBL/GenBank/DDBJ whole genome shotgun (WGS) entry which is preliminary data.</text>
</comment>
<sequence length="65" mass="7111">FNSVIQEDFAIDRSESYLPTIIVAIISWVRIIGSWIGLRAAATAAGGDEEGESEGCQACEYRFKV</sequence>
<feature type="transmembrane region" description="Helical" evidence="1">
    <location>
        <begin position="17"/>
        <end position="38"/>
    </location>
</feature>
<feature type="non-terminal residue" evidence="2">
    <location>
        <position position="1"/>
    </location>
</feature>
<evidence type="ECO:0000313" key="2">
    <source>
        <dbReference type="EMBL" id="MBB5022928.1"/>
    </source>
</evidence>
<evidence type="ECO:0000256" key="1">
    <source>
        <dbReference type="SAM" id="Phobius"/>
    </source>
</evidence>
<keyword evidence="1" id="KW-1133">Transmembrane helix</keyword>
<dbReference type="EMBL" id="JACHID010000028">
    <property type="protein sequence ID" value="MBB5022928.1"/>
    <property type="molecule type" value="Genomic_DNA"/>
</dbReference>
<accession>A0A7W7Y6G2</accession>
<gene>
    <name evidence="2" type="ORF">HNR37_002277</name>
</gene>
<dbReference type="Proteomes" id="UP000528322">
    <property type="component" value="Unassembled WGS sequence"/>
</dbReference>
<name>A0A7W7Y6G2_9BACT</name>
<protein>
    <submittedName>
        <fullName evidence="2">Uncharacterized protein</fullName>
    </submittedName>
</protein>
<organism evidence="2 3">
    <name type="scientific">Desulfurispira natronophila</name>
    <dbReference type="NCBI Taxonomy" id="682562"/>
    <lineage>
        <taxon>Bacteria</taxon>
        <taxon>Pseudomonadati</taxon>
        <taxon>Chrysiogenota</taxon>
        <taxon>Chrysiogenia</taxon>
        <taxon>Chrysiogenales</taxon>
        <taxon>Chrysiogenaceae</taxon>
        <taxon>Desulfurispira</taxon>
    </lineage>
</organism>
<evidence type="ECO:0000313" key="3">
    <source>
        <dbReference type="Proteomes" id="UP000528322"/>
    </source>
</evidence>
<reference evidence="2 3" key="1">
    <citation type="submission" date="2020-08" db="EMBL/GenBank/DDBJ databases">
        <title>Genomic Encyclopedia of Type Strains, Phase IV (KMG-IV): sequencing the most valuable type-strain genomes for metagenomic binning, comparative biology and taxonomic classification.</title>
        <authorList>
            <person name="Goeker M."/>
        </authorList>
    </citation>
    <scope>NUCLEOTIDE SEQUENCE [LARGE SCALE GENOMIC DNA]</scope>
    <source>
        <strain evidence="2 3">DSM 22071</strain>
    </source>
</reference>
<keyword evidence="1" id="KW-0472">Membrane</keyword>